<keyword evidence="8" id="KW-0539">Nucleus</keyword>
<dbReference type="InterPro" id="IPR010347">
    <property type="entry name" value="Tdp1"/>
</dbReference>
<keyword evidence="4" id="KW-0227">DNA damage</keyword>
<reference evidence="12" key="1">
    <citation type="journal article" date="2020" name="Fungal Divers.">
        <title>Resolving the Mortierellaceae phylogeny through synthesis of multi-gene phylogenetics and phylogenomics.</title>
        <authorList>
            <person name="Vandepol N."/>
            <person name="Liber J."/>
            <person name="Desiro A."/>
            <person name="Na H."/>
            <person name="Kennedy M."/>
            <person name="Barry K."/>
            <person name="Grigoriev I.V."/>
            <person name="Miller A.N."/>
            <person name="O'Donnell K."/>
            <person name="Stajich J.E."/>
            <person name="Bonito G."/>
        </authorList>
    </citation>
    <scope>NUCLEOTIDE SEQUENCE</scope>
    <source>
        <strain evidence="12">NRRL 2769</strain>
    </source>
</reference>
<evidence type="ECO:0000256" key="11">
    <source>
        <dbReference type="PIRSR" id="PIRSR610347-3"/>
    </source>
</evidence>
<dbReference type="Pfam" id="PF06087">
    <property type="entry name" value="Tyr-DNA_phospho"/>
    <property type="match status" value="1"/>
</dbReference>
<evidence type="ECO:0000256" key="1">
    <source>
        <dbReference type="ARBA" id="ARBA00004123"/>
    </source>
</evidence>
<feature type="site" description="Interaction with DNA" evidence="11">
    <location>
        <position position="322"/>
    </location>
</feature>
<dbReference type="CDD" id="cd09122">
    <property type="entry name" value="PLDc_Tdp1_1"/>
    <property type="match status" value="1"/>
</dbReference>
<dbReference type="EMBL" id="JAAAID010000626">
    <property type="protein sequence ID" value="KAG0015468.1"/>
    <property type="molecule type" value="Genomic_DNA"/>
</dbReference>
<evidence type="ECO:0000313" key="13">
    <source>
        <dbReference type="Proteomes" id="UP000703661"/>
    </source>
</evidence>
<evidence type="ECO:0000256" key="10">
    <source>
        <dbReference type="PIRSR" id="PIRSR610347-2"/>
    </source>
</evidence>
<feature type="binding site" evidence="10">
    <location>
        <position position="277"/>
    </location>
    <ligand>
        <name>substrate</name>
    </ligand>
</feature>
<sequence>MDIDDEWLEQQLPHHITQCIVRNWSRDRNERAGVLIAGKVVHIYPPLTNYGTFHPKLMLLFYPTFCRVVISSANLVPHDWLQLVNTLYVQDFALLPSTVETPEELGDFGSTLHNFMKIMTIPEKVLAVVRSVDFSTAKVRLVPTVQGSFPIEAPHTYGIARLSKVLQTSGLQGKEMEVEYQTSSLGKITLRFLDEFYRSSRGLPVRARSRFTYEERLPPVKVVFPTENHVLNSRLGEFGAGTICFRTEYWDDPTFPRKVLHDFECVGILKGSLMHSKIALAKIAKPSNTIATSIPASGSIVSGRERSSNCVGWFYVGSSNFSESAWGTVANKKATAKNVEGLHVSMRNWELGVVYLIETEDEMHDLAAISATQRMDPSGEQSFFGPLPVPYRRPLTQYTSRDKPWFR</sequence>
<gene>
    <name evidence="12" type="ORF">BGZ80_009840</name>
</gene>
<evidence type="ECO:0000256" key="3">
    <source>
        <dbReference type="ARBA" id="ARBA00022722"/>
    </source>
</evidence>
<keyword evidence="6" id="KW-0269">Exonuclease</keyword>
<dbReference type="GO" id="GO:0006281">
    <property type="term" value="P:DNA repair"/>
    <property type="evidence" value="ECO:0007669"/>
    <property type="project" value="UniProtKB-KW"/>
</dbReference>
<dbReference type="PANTHER" id="PTHR12415">
    <property type="entry name" value="TYROSYL-DNA PHOSPHODIESTERASE 1"/>
    <property type="match status" value="1"/>
</dbReference>
<dbReference type="AlphaFoldDB" id="A0A9P6MWF6"/>
<comment type="caution">
    <text evidence="12">The sequence shown here is derived from an EMBL/GenBank/DDBJ whole genome shotgun (WGS) entry which is preliminary data.</text>
</comment>
<evidence type="ECO:0000256" key="6">
    <source>
        <dbReference type="ARBA" id="ARBA00022839"/>
    </source>
</evidence>
<evidence type="ECO:0000256" key="7">
    <source>
        <dbReference type="ARBA" id="ARBA00023204"/>
    </source>
</evidence>
<protein>
    <submittedName>
        <fullName evidence="12">Uncharacterized protein</fullName>
    </submittedName>
</protein>
<evidence type="ECO:0000256" key="5">
    <source>
        <dbReference type="ARBA" id="ARBA00022801"/>
    </source>
</evidence>
<keyword evidence="3" id="KW-0540">Nuclease</keyword>
<keyword evidence="7" id="KW-0234">DNA repair</keyword>
<dbReference type="Proteomes" id="UP000703661">
    <property type="component" value="Unassembled WGS sequence"/>
</dbReference>
<dbReference type="GO" id="GO:0005634">
    <property type="term" value="C:nucleus"/>
    <property type="evidence" value="ECO:0007669"/>
    <property type="project" value="UniProtKB-SubCell"/>
</dbReference>
<feature type="active site" description="Proton donor/acceptor" evidence="9">
    <location>
        <position position="275"/>
    </location>
</feature>
<evidence type="ECO:0000256" key="4">
    <source>
        <dbReference type="ARBA" id="ARBA00022763"/>
    </source>
</evidence>
<dbReference type="Gene3D" id="3.30.870.10">
    <property type="entry name" value="Endonuclease Chain A"/>
    <property type="match status" value="2"/>
</dbReference>
<dbReference type="CDD" id="cd09123">
    <property type="entry name" value="PLDc_Tdp1_2"/>
    <property type="match status" value="1"/>
</dbReference>
<evidence type="ECO:0000256" key="2">
    <source>
        <dbReference type="ARBA" id="ARBA00010205"/>
    </source>
</evidence>
<dbReference type="GO" id="GO:0004527">
    <property type="term" value="F:exonuclease activity"/>
    <property type="evidence" value="ECO:0007669"/>
    <property type="project" value="UniProtKB-KW"/>
</dbReference>
<keyword evidence="13" id="KW-1185">Reference proteome</keyword>
<comment type="similarity">
    <text evidence="2">Belongs to the tyrosyl-DNA phosphodiesterase family.</text>
</comment>
<organism evidence="12 13">
    <name type="scientific">Entomortierella chlamydospora</name>
    <dbReference type="NCBI Taxonomy" id="101097"/>
    <lineage>
        <taxon>Eukaryota</taxon>
        <taxon>Fungi</taxon>
        <taxon>Fungi incertae sedis</taxon>
        <taxon>Mucoromycota</taxon>
        <taxon>Mortierellomycotina</taxon>
        <taxon>Mortierellomycetes</taxon>
        <taxon>Mortierellales</taxon>
        <taxon>Mortierellaceae</taxon>
        <taxon>Entomortierella</taxon>
    </lineage>
</organism>
<evidence type="ECO:0000256" key="9">
    <source>
        <dbReference type="PIRSR" id="PIRSR610347-1"/>
    </source>
</evidence>
<name>A0A9P6MWF6_9FUNG</name>
<dbReference type="GO" id="GO:0003697">
    <property type="term" value="F:single-stranded DNA binding"/>
    <property type="evidence" value="ECO:0007669"/>
    <property type="project" value="TreeGrafter"/>
</dbReference>
<keyword evidence="5" id="KW-0378">Hydrolase</keyword>
<comment type="subcellular location">
    <subcellularLocation>
        <location evidence="1">Nucleus</location>
    </subcellularLocation>
</comment>
<dbReference type="PANTHER" id="PTHR12415:SF0">
    <property type="entry name" value="TYROSYL-DNA PHOSPHODIESTERASE 1"/>
    <property type="match status" value="1"/>
</dbReference>
<feature type="active site" description="Nucleophile" evidence="9">
    <location>
        <position position="54"/>
    </location>
</feature>
<dbReference type="SUPFAM" id="SSF56024">
    <property type="entry name" value="Phospholipase D/nuclease"/>
    <property type="match status" value="2"/>
</dbReference>
<proteinExistence type="inferred from homology"/>
<evidence type="ECO:0000256" key="8">
    <source>
        <dbReference type="ARBA" id="ARBA00023242"/>
    </source>
</evidence>
<dbReference type="GO" id="GO:0003690">
    <property type="term" value="F:double-stranded DNA binding"/>
    <property type="evidence" value="ECO:0007669"/>
    <property type="project" value="TreeGrafter"/>
</dbReference>
<accession>A0A9P6MWF6</accession>
<dbReference type="GO" id="GO:0017005">
    <property type="term" value="F:3'-tyrosyl-DNA phosphodiesterase activity"/>
    <property type="evidence" value="ECO:0007669"/>
    <property type="project" value="TreeGrafter"/>
</dbReference>
<feature type="binding site" evidence="10">
    <location>
        <position position="56"/>
    </location>
    <ligand>
        <name>substrate</name>
    </ligand>
</feature>
<evidence type="ECO:0000313" key="12">
    <source>
        <dbReference type="EMBL" id="KAG0015468.1"/>
    </source>
</evidence>